<evidence type="ECO:0000256" key="3">
    <source>
        <dbReference type="ARBA" id="ARBA00022692"/>
    </source>
</evidence>
<dbReference type="RefSeq" id="XP_014677275.1">
    <property type="nucleotide sequence ID" value="XM_014821789.1"/>
</dbReference>
<gene>
    <name evidence="11" type="primary">LOC106817141</name>
</gene>
<sequence length="822" mass="89496">MTDSCTFLSNRLQLEPVPSIGDECFCSDEENYMTLSPGMPVFKTSDGTIRSLADLKIGGLASLASNKNKQLKPLMNRRPSDIGDGCDYVIVTKRLTRTSESRVKFVFSCLAYGLGLGNVWRFPYMAYKSGGGAFWIAYVVVLLLCGVPLLLMEMAVGQHTRHGPIYALKKLTPMFKGVGLASTIVSCVIAAYCSVVMAWALASMITSFHLDEMWSACEMEWSSLGCFSDFVTTTTAAGNVTTTPVNATLVPVSVEYFQRRVLKQSGGFTDIDSIVWELALLTMFAWMFIFFSTWRGVKAKGKSLYIMTTMPCILLLVLLLRSLALPGAYNGLVYFFSPSWEQLADSKVWLYAAAAQLNSVALACGSWIVISSYEDYHNNIYKDTAGILVVDTIASLVVGVTMFATLGFMAETMGQDIDTVAPRDPAVVFEVFPVLFRTMFLPSLWSFLFFITVIYLGKETQFGLVETLLEGITDHLQMWVHNTLHYHEVLVLLTCFTLYVFGMPFVTNAGVYIVQFVDVFVAENAVLLLAVAEMLVLAWGFGYKKLRVVVTTIMDGKGPPMFFIVCWLVVSPLLLMVIWIMSLVQHSPLEYNGDSSFYPAWAEPLGWTITILPLLCIPGMAIIYYYKRSIAYSRKYREQVPPTPHASSSGDLASNATSEGAPAYDGGSTNVRGRFHVEFVEEAEGGAPAPGRGRRCALNNNNNNVDGCLASPEKTRLPPAMPDNVELVLMHDEGRRRSDGETEVGGSTGATAAGAVSAVGDNRGSTNVGGSTRVGGSPNVGGSSGVISSTDVGGSTNGTTIALVTRVDDAVMEMDGLRESVL</sequence>
<feature type="transmembrane region" description="Helical" evidence="9">
    <location>
        <begin position="349"/>
        <end position="373"/>
    </location>
</feature>
<evidence type="ECO:0000313" key="11">
    <source>
        <dbReference type="RefSeq" id="XP_014677275.1"/>
    </source>
</evidence>
<dbReference type="InterPro" id="IPR037272">
    <property type="entry name" value="SNS_sf"/>
</dbReference>
<feature type="transmembrane region" description="Helical" evidence="9">
    <location>
        <begin position="562"/>
        <end position="584"/>
    </location>
</feature>
<feature type="transmembrane region" description="Helical" evidence="9">
    <location>
        <begin position="177"/>
        <end position="202"/>
    </location>
</feature>
<evidence type="ECO:0000256" key="2">
    <source>
        <dbReference type="ARBA" id="ARBA00022448"/>
    </source>
</evidence>
<evidence type="ECO:0000256" key="8">
    <source>
        <dbReference type="SAM" id="MobiDB-lite"/>
    </source>
</evidence>
<feature type="region of interest" description="Disordered" evidence="8">
    <location>
        <begin position="735"/>
        <end position="792"/>
    </location>
</feature>
<dbReference type="PROSITE" id="PS00610">
    <property type="entry name" value="NA_NEUROTRAN_SYMP_1"/>
    <property type="match status" value="1"/>
</dbReference>
<evidence type="ECO:0000256" key="4">
    <source>
        <dbReference type="ARBA" id="ARBA00022847"/>
    </source>
</evidence>
<evidence type="ECO:0000256" key="1">
    <source>
        <dbReference type="ARBA" id="ARBA00004141"/>
    </source>
</evidence>
<organism evidence="10 11">
    <name type="scientific">Priapulus caudatus</name>
    <name type="common">Priapulid worm</name>
    <dbReference type="NCBI Taxonomy" id="37621"/>
    <lineage>
        <taxon>Eukaryota</taxon>
        <taxon>Metazoa</taxon>
        <taxon>Ecdysozoa</taxon>
        <taxon>Scalidophora</taxon>
        <taxon>Priapulida</taxon>
        <taxon>Priapulimorpha</taxon>
        <taxon>Priapulimorphida</taxon>
        <taxon>Priapulidae</taxon>
        <taxon>Priapulus</taxon>
    </lineage>
</organism>
<name>A0ABM1EYK4_PRICU</name>
<evidence type="ECO:0000313" key="10">
    <source>
        <dbReference type="Proteomes" id="UP000695022"/>
    </source>
</evidence>
<feature type="compositionally biased region" description="Low complexity" evidence="8">
    <location>
        <begin position="749"/>
        <end position="760"/>
    </location>
</feature>
<keyword evidence="2 7" id="KW-0813">Transport</keyword>
<dbReference type="SUPFAM" id="SSF161070">
    <property type="entry name" value="SNF-like"/>
    <property type="match status" value="1"/>
</dbReference>
<feature type="compositionally biased region" description="Polar residues" evidence="8">
    <location>
        <begin position="645"/>
        <end position="658"/>
    </location>
</feature>
<feature type="transmembrane region" description="Helical" evidence="9">
    <location>
        <begin position="520"/>
        <end position="541"/>
    </location>
</feature>
<evidence type="ECO:0000256" key="5">
    <source>
        <dbReference type="ARBA" id="ARBA00022989"/>
    </source>
</evidence>
<evidence type="ECO:0000256" key="9">
    <source>
        <dbReference type="SAM" id="Phobius"/>
    </source>
</evidence>
<dbReference type="GeneID" id="106817141"/>
<reference evidence="11" key="1">
    <citation type="submission" date="2025-08" db="UniProtKB">
        <authorList>
            <consortium name="RefSeq"/>
        </authorList>
    </citation>
    <scope>IDENTIFICATION</scope>
</reference>
<keyword evidence="4 7" id="KW-0769">Symport</keyword>
<protein>
    <recommendedName>
        <fullName evidence="7">Transporter</fullName>
    </recommendedName>
</protein>
<dbReference type="Pfam" id="PF00209">
    <property type="entry name" value="SNF"/>
    <property type="match status" value="1"/>
</dbReference>
<accession>A0ABM1EYK4</accession>
<keyword evidence="5 9" id="KW-1133">Transmembrane helix</keyword>
<keyword evidence="10" id="KW-1185">Reference proteome</keyword>
<dbReference type="PANTHER" id="PTHR11616">
    <property type="entry name" value="SODIUM/CHLORIDE DEPENDENT TRANSPORTER"/>
    <property type="match status" value="1"/>
</dbReference>
<dbReference type="InterPro" id="IPR000175">
    <property type="entry name" value="Na/ntran_symport"/>
</dbReference>
<dbReference type="PROSITE" id="PS50267">
    <property type="entry name" value="NA_NEUROTRAN_SYMP_3"/>
    <property type="match status" value="1"/>
</dbReference>
<feature type="transmembrane region" description="Helical" evidence="9">
    <location>
        <begin position="604"/>
        <end position="626"/>
    </location>
</feature>
<feature type="transmembrane region" description="Helical" evidence="9">
    <location>
        <begin position="103"/>
        <end position="120"/>
    </location>
</feature>
<dbReference type="PANTHER" id="PTHR11616:SF303">
    <property type="entry name" value="SODIUM- AND CHLORIDE-DEPENDENT GABA TRANSPORTER INE"/>
    <property type="match status" value="1"/>
</dbReference>
<feature type="transmembrane region" description="Helical" evidence="9">
    <location>
        <begin position="489"/>
        <end position="514"/>
    </location>
</feature>
<feature type="transmembrane region" description="Helical" evidence="9">
    <location>
        <begin position="274"/>
        <end position="292"/>
    </location>
</feature>
<dbReference type="Proteomes" id="UP000695022">
    <property type="component" value="Unplaced"/>
</dbReference>
<evidence type="ECO:0000256" key="6">
    <source>
        <dbReference type="ARBA" id="ARBA00023136"/>
    </source>
</evidence>
<proteinExistence type="inferred from homology"/>
<feature type="transmembrane region" description="Helical" evidence="9">
    <location>
        <begin position="434"/>
        <end position="456"/>
    </location>
</feature>
<keyword evidence="6 9" id="KW-0472">Membrane</keyword>
<feature type="transmembrane region" description="Helical" evidence="9">
    <location>
        <begin position="304"/>
        <end position="329"/>
    </location>
</feature>
<feature type="region of interest" description="Disordered" evidence="8">
    <location>
        <begin position="641"/>
        <end position="669"/>
    </location>
</feature>
<comment type="similarity">
    <text evidence="7">Belongs to the sodium:neurotransmitter symporter (SNF) (TC 2.A.22) family.</text>
</comment>
<comment type="subcellular location">
    <subcellularLocation>
        <location evidence="1">Membrane</location>
        <topology evidence="1">Multi-pass membrane protein</topology>
    </subcellularLocation>
</comment>
<feature type="transmembrane region" description="Helical" evidence="9">
    <location>
        <begin position="385"/>
        <end position="410"/>
    </location>
</feature>
<keyword evidence="3 7" id="KW-0812">Transmembrane</keyword>
<feature type="transmembrane region" description="Helical" evidence="9">
    <location>
        <begin position="132"/>
        <end position="156"/>
    </location>
</feature>
<evidence type="ECO:0000256" key="7">
    <source>
        <dbReference type="RuleBase" id="RU003732"/>
    </source>
</evidence>
<dbReference type="PRINTS" id="PR00176">
    <property type="entry name" value="NANEUSMPORT"/>
</dbReference>